<keyword evidence="1" id="KW-1133">Transmembrane helix</keyword>
<protein>
    <submittedName>
        <fullName evidence="2">Uncharacterized protein</fullName>
    </submittedName>
</protein>
<feature type="transmembrane region" description="Helical" evidence="1">
    <location>
        <begin position="86"/>
        <end position="110"/>
    </location>
</feature>
<evidence type="ECO:0000313" key="3">
    <source>
        <dbReference type="Proteomes" id="UP000814243"/>
    </source>
</evidence>
<dbReference type="AlphaFoldDB" id="A0A922SKL1"/>
<comment type="caution">
    <text evidence="2">The sequence shown here is derived from an EMBL/GenBank/DDBJ whole genome shotgun (WGS) entry which is preliminary data.</text>
</comment>
<dbReference type="Proteomes" id="UP000814243">
    <property type="component" value="Unassembled WGS sequence"/>
</dbReference>
<feature type="transmembrane region" description="Helical" evidence="1">
    <location>
        <begin position="189"/>
        <end position="209"/>
    </location>
</feature>
<evidence type="ECO:0000256" key="1">
    <source>
        <dbReference type="SAM" id="Phobius"/>
    </source>
</evidence>
<reference evidence="2" key="1">
    <citation type="journal article" date="2021" name="G3 (Bethesda)">
        <title>Genome and transcriptome analysis of the beet armyworm Spodoptera exigua reveals targets for pest control. .</title>
        <authorList>
            <person name="Simon S."/>
            <person name="Breeschoten T."/>
            <person name="Jansen H.J."/>
            <person name="Dirks R.P."/>
            <person name="Schranz M.E."/>
            <person name="Ros V.I.D."/>
        </authorList>
    </citation>
    <scope>NUCLEOTIDE SEQUENCE</scope>
    <source>
        <strain evidence="2">TB_SE_WUR_2020</strain>
    </source>
</reference>
<organism evidence="2 3">
    <name type="scientific">Spodoptera exigua</name>
    <name type="common">Beet armyworm</name>
    <name type="synonym">Noctua fulgens</name>
    <dbReference type="NCBI Taxonomy" id="7107"/>
    <lineage>
        <taxon>Eukaryota</taxon>
        <taxon>Metazoa</taxon>
        <taxon>Ecdysozoa</taxon>
        <taxon>Arthropoda</taxon>
        <taxon>Hexapoda</taxon>
        <taxon>Insecta</taxon>
        <taxon>Pterygota</taxon>
        <taxon>Neoptera</taxon>
        <taxon>Endopterygota</taxon>
        <taxon>Lepidoptera</taxon>
        <taxon>Glossata</taxon>
        <taxon>Ditrysia</taxon>
        <taxon>Noctuoidea</taxon>
        <taxon>Noctuidae</taxon>
        <taxon>Amphipyrinae</taxon>
        <taxon>Spodoptera</taxon>
    </lineage>
</organism>
<name>A0A922SKL1_SPOEX</name>
<evidence type="ECO:0000313" key="2">
    <source>
        <dbReference type="EMBL" id="KAH9640548.1"/>
    </source>
</evidence>
<keyword evidence="1" id="KW-0812">Transmembrane</keyword>
<gene>
    <name evidence="2" type="ORF">HF086_001597</name>
</gene>
<dbReference type="EMBL" id="JACEFF010000280">
    <property type="protein sequence ID" value="KAH9640548.1"/>
    <property type="molecule type" value="Genomic_DNA"/>
</dbReference>
<keyword evidence="1" id="KW-0472">Membrane</keyword>
<proteinExistence type="predicted"/>
<sequence length="236" mass="26487">MLKLKAWIRGHSLTVMKPTLMLQMSAYNVCLDENHEPLPITQTKSCLNWNLVRRNIHWSVPLIIAGSSNLFESLRDSEMLLEFEKFLLIFKGLPASALVFIVVLFCKILTEFASNFSVSVLCDVNPHYLMMASTLASCLPFHLVTGAPVNAMVSAYVNIPPWKMVSKFLNISIMQNNLIEGTSSRPQMYAGLGPSVISVIVVWFTVAVWSNAIWTDITISPQWAHTNIFGILNKQN</sequence>
<accession>A0A922SKL1</accession>
<feature type="transmembrane region" description="Helical" evidence="1">
    <location>
        <begin position="130"/>
        <end position="157"/>
    </location>
</feature>